<feature type="chain" id="PRO_5019072200" description="Fucose-specific lectin" evidence="2">
    <location>
        <begin position="25"/>
        <end position="251"/>
    </location>
</feature>
<evidence type="ECO:0000313" key="3">
    <source>
        <dbReference type="EMBL" id="PPR01258.1"/>
    </source>
</evidence>
<evidence type="ECO:0000256" key="2">
    <source>
        <dbReference type="SAM" id="SignalP"/>
    </source>
</evidence>
<dbReference type="InParanoid" id="A0A409YE35"/>
<organism evidence="3 4">
    <name type="scientific">Panaeolus cyanescens</name>
    <dbReference type="NCBI Taxonomy" id="181874"/>
    <lineage>
        <taxon>Eukaryota</taxon>
        <taxon>Fungi</taxon>
        <taxon>Dikarya</taxon>
        <taxon>Basidiomycota</taxon>
        <taxon>Agaricomycotina</taxon>
        <taxon>Agaricomycetes</taxon>
        <taxon>Agaricomycetidae</taxon>
        <taxon>Agaricales</taxon>
        <taxon>Agaricineae</taxon>
        <taxon>Galeropsidaceae</taxon>
        <taxon>Panaeolus</taxon>
    </lineage>
</organism>
<feature type="signal peptide" evidence="2">
    <location>
        <begin position="1"/>
        <end position="24"/>
    </location>
</feature>
<comment type="caution">
    <text evidence="3">The sequence shown here is derived from an EMBL/GenBank/DDBJ whole genome shotgun (WGS) entry which is preliminary data.</text>
</comment>
<accession>A0A409YE35</accession>
<reference evidence="3 4" key="1">
    <citation type="journal article" date="2018" name="Evol. Lett.">
        <title>Horizontal gene cluster transfer increased hallucinogenic mushroom diversity.</title>
        <authorList>
            <person name="Reynolds H.T."/>
            <person name="Vijayakumar V."/>
            <person name="Gluck-Thaler E."/>
            <person name="Korotkin H.B."/>
            <person name="Matheny P.B."/>
            <person name="Slot J.C."/>
        </authorList>
    </citation>
    <scope>NUCLEOTIDE SEQUENCE [LARGE SCALE GENOMIC DNA]</scope>
    <source>
        <strain evidence="3 4">2629</strain>
    </source>
</reference>
<feature type="region of interest" description="Disordered" evidence="1">
    <location>
        <begin position="54"/>
        <end position="80"/>
    </location>
</feature>
<keyword evidence="4" id="KW-1185">Reference proteome</keyword>
<dbReference type="OrthoDB" id="3167181at2759"/>
<name>A0A409YE35_9AGAR</name>
<dbReference type="AlphaFoldDB" id="A0A409YE35"/>
<gene>
    <name evidence="3" type="ORF">CVT24_006022</name>
</gene>
<keyword evidence="2" id="KW-0732">Signal</keyword>
<dbReference type="EMBL" id="NHTK01001263">
    <property type="protein sequence ID" value="PPR01258.1"/>
    <property type="molecule type" value="Genomic_DNA"/>
</dbReference>
<evidence type="ECO:0000313" key="4">
    <source>
        <dbReference type="Proteomes" id="UP000284842"/>
    </source>
</evidence>
<evidence type="ECO:0000256" key="1">
    <source>
        <dbReference type="SAM" id="MobiDB-lite"/>
    </source>
</evidence>
<evidence type="ECO:0008006" key="5">
    <source>
        <dbReference type="Google" id="ProtNLM"/>
    </source>
</evidence>
<protein>
    <recommendedName>
        <fullName evidence="5">Fucose-specific lectin</fullName>
    </recommendedName>
</protein>
<dbReference type="Proteomes" id="UP000284842">
    <property type="component" value="Unassembled WGS sequence"/>
</dbReference>
<feature type="compositionally biased region" description="Low complexity" evidence="1">
    <location>
        <begin position="60"/>
        <end position="71"/>
    </location>
</feature>
<sequence>MFASNVLRAALFFFIACQFLAVSAKPEYSLASKRSRSSLSKLLEVEFDTNAKRMSAGLSPRTPTRPFNPTRIVGRQSQPSPTLYSGKVVARDTNGADIGWISKTTSTGRIRMTTGIGDVLPVSLTYYSSGAVLGLSIDDNLNWKWVGVQGSALSGPSSTTVNGFVRSNPVAAGSPAAVVGHSAGSGSTETHIFKFNPTTNEITAVWVNPDSAVLDAYFYLSNGPGLRFFYLTSNPNLTSSSGVTRVSLYLA</sequence>
<proteinExistence type="predicted"/>